<accession>A0A7M7PIL0</accession>
<evidence type="ECO:0000256" key="3">
    <source>
        <dbReference type="ARBA" id="ARBA00023242"/>
    </source>
</evidence>
<dbReference type="PANTHER" id="PTHR12214:SF0">
    <property type="entry name" value="LD29489P"/>
    <property type="match status" value="1"/>
</dbReference>
<dbReference type="GeneID" id="581071"/>
<sequence length="631" mass="71924">MGAGADQKGTSVPQVMTQYQLYVQQTMQPSGPSTGTSTPDPTSYYPQQQYAYYPAESTAYPAVDQSLVYGSAYATGVESPQEQPMGGVPNALSLPTKLPEINVEGVLKRLKQRLESIQEIHNAHLRESDNNSERLQDAALSSTNLRDTQGDVSSEYNFFQEMRGYVRDLVECLDEKLPLINGLETAALTISKNRANQLLERRQQDIKDQSVEFMGMSHKAAAGSNMNRSEKKAARVDEEARQRRGAEREARRARRRRARKTENQFQEHNHGTSSDDEVTDSMLVKFKTEKECIVTEQAKVFEDVEEEFCSLPAIVNRFQRWKFSQGDSYSDAYIGLCLPKLCEPFVRLELLCWNPLEANSKDMESFPWYDTLMFYGFRNEDDYDREDDDIKLIPRIIEKIVLPKLSDLVEEVWDPMSTLQTHRLIDTLHQLAQDYPTISADNKNTQLLLKSVVMRIRRTLDDDVYMPLFPAEMLDNKASGANGFLQRQFWSCLKLLGNLLSWHGLVNKEQLLELAIDGLLNRYLLLSLNNSDVDESSIAKCDRIVSSLPVAWFEELEGDSTLRQLEPLCKYLKYAAGHIQSQAKESDADRKKSRLLVKLIIKQLVNMKAIDHALKLTDDISLKDMKQIVTS</sequence>
<feature type="compositionally biased region" description="Basic and acidic residues" evidence="4">
    <location>
        <begin position="228"/>
        <end position="250"/>
    </location>
</feature>
<feature type="region of interest" description="Disordered" evidence="4">
    <location>
        <begin position="219"/>
        <end position="276"/>
    </location>
</feature>
<organism evidence="6 7">
    <name type="scientific">Strongylocentrotus purpuratus</name>
    <name type="common">Purple sea urchin</name>
    <dbReference type="NCBI Taxonomy" id="7668"/>
    <lineage>
        <taxon>Eukaryota</taxon>
        <taxon>Metazoa</taxon>
        <taxon>Echinodermata</taxon>
        <taxon>Eleutherozoa</taxon>
        <taxon>Echinozoa</taxon>
        <taxon>Echinoidea</taxon>
        <taxon>Euechinoidea</taxon>
        <taxon>Echinacea</taxon>
        <taxon>Camarodonta</taxon>
        <taxon>Echinidea</taxon>
        <taxon>Strongylocentrotidae</taxon>
        <taxon>Strongylocentrotus</taxon>
    </lineage>
</organism>
<dbReference type="GO" id="GO:0000398">
    <property type="term" value="P:mRNA splicing, via spliceosome"/>
    <property type="evidence" value="ECO:0007669"/>
    <property type="project" value="InterPro"/>
</dbReference>
<dbReference type="InParanoid" id="A0A7M7PIL0"/>
<proteinExistence type="inferred from homology"/>
<keyword evidence="3" id="KW-0539">Nucleus</keyword>
<name>A0A7M7PIL0_STRPU</name>
<feature type="domain" description="GCF C-terminal" evidence="5">
    <location>
        <begin position="313"/>
        <end position="523"/>
    </location>
</feature>
<feature type="region of interest" description="Disordered" evidence="4">
    <location>
        <begin position="23"/>
        <end position="45"/>
    </location>
</feature>
<reference evidence="6" key="2">
    <citation type="submission" date="2021-01" db="UniProtKB">
        <authorList>
            <consortium name="EnsemblMetazoa"/>
        </authorList>
    </citation>
    <scope>IDENTIFICATION</scope>
</reference>
<dbReference type="Pfam" id="PF07842">
    <property type="entry name" value="GCFC"/>
    <property type="match status" value="1"/>
</dbReference>
<dbReference type="AlphaFoldDB" id="A0A7M7PIL0"/>
<evidence type="ECO:0000256" key="4">
    <source>
        <dbReference type="SAM" id="MobiDB-lite"/>
    </source>
</evidence>
<reference evidence="7" key="1">
    <citation type="submission" date="2015-02" db="EMBL/GenBank/DDBJ databases">
        <title>Genome sequencing for Strongylocentrotus purpuratus.</title>
        <authorList>
            <person name="Murali S."/>
            <person name="Liu Y."/>
            <person name="Vee V."/>
            <person name="English A."/>
            <person name="Wang M."/>
            <person name="Skinner E."/>
            <person name="Han Y."/>
            <person name="Muzny D.M."/>
            <person name="Worley K.C."/>
            <person name="Gibbs R.A."/>
        </authorList>
    </citation>
    <scope>NUCLEOTIDE SEQUENCE</scope>
</reference>
<dbReference type="RefSeq" id="XP_030850781.1">
    <property type="nucleotide sequence ID" value="XM_030994921.1"/>
</dbReference>
<dbReference type="OrthoDB" id="429427at2759"/>
<evidence type="ECO:0000256" key="1">
    <source>
        <dbReference type="ARBA" id="ARBA00004123"/>
    </source>
</evidence>
<dbReference type="GO" id="GO:0005634">
    <property type="term" value="C:nucleus"/>
    <property type="evidence" value="ECO:0000318"/>
    <property type="project" value="GO_Central"/>
</dbReference>
<feature type="compositionally biased region" description="Low complexity" evidence="4">
    <location>
        <begin position="29"/>
        <end position="45"/>
    </location>
</feature>
<dbReference type="CTD" id="94104"/>
<dbReference type="EnsemblMetazoa" id="XM_030994921">
    <property type="protein sequence ID" value="XP_030850781"/>
    <property type="gene ID" value="LOC581071"/>
</dbReference>
<comment type="similarity">
    <text evidence="2">Belongs to the GCF family.</text>
</comment>
<dbReference type="OMA" id="IIFRERY"/>
<feature type="compositionally biased region" description="Basic and acidic residues" evidence="4">
    <location>
        <begin position="260"/>
        <end position="270"/>
    </location>
</feature>
<dbReference type="GO" id="GO:0003677">
    <property type="term" value="F:DNA binding"/>
    <property type="evidence" value="ECO:0007669"/>
    <property type="project" value="InterPro"/>
</dbReference>
<comment type="subcellular location">
    <subcellularLocation>
        <location evidence="1">Nucleus</location>
    </subcellularLocation>
</comment>
<dbReference type="KEGG" id="spu:581071"/>
<evidence type="ECO:0000259" key="5">
    <source>
        <dbReference type="Pfam" id="PF07842"/>
    </source>
</evidence>
<evidence type="ECO:0000256" key="2">
    <source>
        <dbReference type="ARBA" id="ARBA00010801"/>
    </source>
</evidence>
<dbReference type="Proteomes" id="UP000007110">
    <property type="component" value="Unassembled WGS sequence"/>
</dbReference>
<keyword evidence="7" id="KW-1185">Reference proteome</keyword>
<dbReference type="InterPro" id="IPR012890">
    <property type="entry name" value="GCFC2-like"/>
</dbReference>
<evidence type="ECO:0000313" key="7">
    <source>
        <dbReference type="Proteomes" id="UP000007110"/>
    </source>
</evidence>
<dbReference type="PANTHER" id="PTHR12214">
    <property type="entry name" value="GC-RICH SEQUENCE DNA-BINDING FACTOR"/>
    <property type="match status" value="1"/>
</dbReference>
<evidence type="ECO:0000313" key="6">
    <source>
        <dbReference type="EnsemblMetazoa" id="XP_030850781"/>
    </source>
</evidence>
<protein>
    <recommendedName>
        <fullName evidence="5">GCF C-terminal domain-containing protein</fullName>
    </recommendedName>
</protein>
<dbReference type="InterPro" id="IPR022783">
    <property type="entry name" value="GCFC_dom"/>
</dbReference>